<accession>A0AB34PEM8</accession>
<sequence length="114" mass="11736">MNKPRVCIRVAEFFQPLCLGAAFAGASALLGFVTARAIVAGAIDEHRAALAVGGEKAVEAVRTSLDSGLPIWGGYAFAPMVVYGIMLAATRLSEMILSDAADGDAAKKSGHGQE</sequence>
<protein>
    <submittedName>
        <fullName evidence="2">Uncharacterized protein</fullName>
    </submittedName>
</protein>
<proteinExistence type="predicted"/>
<comment type="caution">
    <text evidence="2">The sequence shown here is derived from an EMBL/GenBank/DDBJ whole genome shotgun (WGS) entry which is preliminary data.</text>
</comment>
<keyword evidence="1" id="KW-1133">Transmembrane helix</keyword>
<organism evidence="2 3">
    <name type="scientific">Xanthomonas cannabis pv. phaseoli</name>
    <dbReference type="NCBI Taxonomy" id="1885902"/>
    <lineage>
        <taxon>Bacteria</taxon>
        <taxon>Pseudomonadati</taxon>
        <taxon>Pseudomonadota</taxon>
        <taxon>Gammaproteobacteria</taxon>
        <taxon>Lysobacterales</taxon>
        <taxon>Lysobacteraceae</taxon>
        <taxon>Xanthomonas</taxon>
    </lineage>
</organism>
<evidence type="ECO:0000313" key="2">
    <source>
        <dbReference type="EMBL" id="KGK59596.1"/>
    </source>
</evidence>
<feature type="transmembrane region" description="Helical" evidence="1">
    <location>
        <begin position="69"/>
        <end position="89"/>
    </location>
</feature>
<dbReference type="Proteomes" id="UP000029879">
    <property type="component" value="Unassembled WGS sequence"/>
</dbReference>
<dbReference type="EMBL" id="JRQI01000004">
    <property type="protein sequence ID" value="KGK59596.1"/>
    <property type="molecule type" value="Genomic_DNA"/>
</dbReference>
<evidence type="ECO:0000256" key="1">
    <source>
        <dbReference type="SAM" id="Phobius"/>
    </source>
</evidence>
<reference evidence="2 3" key="1">
    <citation type="submission" date="2014-10" db="EMBL/GenBank/DDBJ databases">
        <title>Genome sequence of a Xanthomonas strain that is pathogenic on beans.</title>
        <authorList>
            <person name="Aritua V."/>
            <person name="Sapp M."/>
            <person name="Harrison J."/>
            <person name="Smith J."/>
            <person name="Studholme D."/>
        </authorList>
    </citation>
    <scope>NUCLEOTIDE SEQUENCE [LARGE SCALE GENOMIC DNA]</scope>
    <source>
        <strain evidence="2 3">Nyagatare</strain>
    </source>
</reference>
<keyword evidence="1" id="KW-0472">Membrane</keyword>
<evidence type="ECO:0000313" key="3">
    <source>
        <dbReference type="Proteomes" id="UP000029879"/>
    </source>
</evidence>
<dbReference type="AlphaFoldDB" id="A0AB34PEM8"/>
<keyword evidence="1" id="KW-0812">Transmembrane</keyword>
<gene>
    <name evidence="2" type="ORF">NC00_01370</name>
</gene>
<name>A0AB34PEM8_9XANT</name>